<keyword evidence="4" id="KW-0677">Repeat</keyword>
<dbReference type="GO" id="GO:0005686">
    <property type="term" value="C:U2 snRNP"/>
    <property type="evidence" value="ECO:0007669"/>
    <property type="project" value="TreeGrafter"/>
</dbReference>
<dbReference type="InterPro" id="IPR022030">
    <property type="entry name" value="SF3A1_dom"/>
</dbReference>
<dbReference type="SMART" id="SM00648">
    <property type="entry name" value="SWAP"/>
    <property type="match status" value="2"/>
</dbReference>
<evidence type="ECO:0000313" key="9">
    <source>
        <dbReference type="EMBL" id="KXS21126.1"/>
    </source>
</evidence>
<evidence type="ECO:0000256" key="6">
    <source>
        <dbReference type="ARBA" id="ARBA00023242"/>
    </source>
</evidence>
<keyword evidence="5" id="KW-0508">mRNA splicing</keyword>
<evidence type="ECO:0000256" key="1">
    <source>
        <dbReference type="ARBA" id="ARBA00004123"/>
    </source>
</evidence>
<evidence type="ECO:0000256" key="5">
    <source>
        <dbReference type="ARBA" id="ARBA00023187"/>
    </source>
</evidence>
<feature type="domain" description="SURP motif" evidence="8">
    <location>
        <begin position="140"/>
        <end position="182"/>
    </location>
</feature>
<comment type="subcellular location">
    <subcellularLocation>
        <location evidence="1">Nucleus</location>
    </subcellularLocation>
</comment>
<proteinExistence type="predicted"/>
<evidence type="ECO:0000256" key="7">
    <source>
        <dbReference type="SAM" id="MobiDB-lite"/>
    </source>
</evidence>
<sequence length="421" mass="47066">MDIPMNGAGQEQEVAPGTQSTPFSRGYIIPPPEIRNIVDKTAAFVARNAPQFEEKIRENEKFNPKFAFLNPVDPYHAYYQHRIQEVKEGNADRTEETHREDAGVENRTGGGKAEEAIPVEPPPYEFVVEMPAISAQDLDILKLTAQFVARNGRNFMANLAQRESRNYQFDFLRPTHSLFPYFTKLVEQYTKVLVPPKQALAKLEQNRNDRFAVLERCMKRVKWKTYQEENKRKKEEEEEAERVAFNQIDWQDFVIVETVEFTDADDLISLPLPKSLMDLQRMSLVRKGETGLYGDSAAAPDVGDDEGEMEMDDDIPPSRPLSFAPPALPSFPGRPPAFPPPPMPALPGIPPGRPLGPPPGMPPPGGRPPMPGLPPMPSYALPPMPTLGRPPPFPMPPMPPIPGNIRGPPGQEGPDAKRQRT</sequence>
<keyword evidence="3" id="KW-0747">Spliceosome</keyword>
<organism evidence="9 10">
    <name type="scientific">Gonapodya prolifera (strain JEL478)</name>
    <name type="common">Monoblepharis prolifera</name>
    <dbReference type="NCBI Taxonomy" id="1344416"/>
    <lineage>
        <taxon>Eukaryota</taxon>
        <taxon>Fungi</taxon>
        <taxon>Fungi incertae sedis</taxon>
        <taxon>Chytridiomycota</taxon>
        <taxon>Chytridiomycota incertae sedis</taxon>
        <taxon>Monoblepharidomycetes</taxon>
        <taxon>Monoblepharidales</taxon>
        <taxon>Gonapodyaceae</taxon>
        <taxon>Gonapodya</taxon>
    </lineage>
</organism>
<evidence type="ECO:0000256" key="3">
    <source>
        <dbReference type="ARBA" id="ARBA00022728"/>
    </source>
</evidence>
<feature type="domain" description="SURP motif" evidence="8">
    <location>
        <begin position="37"/>
        <end position="79"/>
    </location>
</feature>
<dbReference type="GO" id="GO:0045292">
    <property type="term" value="P:mRNA cis splicing, via spliceosome"/>
    <property type="evidence" value="ECO:0007669"/>
    <property type="project" value="InterPro"/>
</dbReference>
<gene>
    <name evidence="9" type="ORF">M427DRAFT_51401</name>
</gene>
<evidence type="ECO:0000259" key="8">
    <source>
        <dbReference type="PROSITE" id="PS50128"/>
    </source>
</evidence>
<feature type="compositionally biased region" description="Pro residues" evidence="7">
    <location>
        <begin position="326"/>
        <end position="402"/>
    </location>
</feature>
<protein>
    <submittedName>
        <fullName evidence="9">Surp module</fullName>
    </submittedName>
</protein>
<evidence type="ECO:0000256" key="4">
    <source>
        <dbReference type="ARBA" id="ARBA00022737"/>
    </source>
</evidence>
<reference evidence="9 10" key="1">
    <citation type="journal article" date="2015" name="Genome Biol. Evol.">
        <title>Phylogenomic analyses indicate that early fungi evolved digesting cell walls of algal ancestors of land plants.</title>
        <authorList>
            <person name="Chang Y."/>
            <person name="Wang S."/>
            <person name="Sekimoto S."/>
            <person name="Aerts A.L."/>
            <person name="Choi C."/>
            <person name="Clum A."/>
            <person name="LaButti K.M."/>
            <person name="Lindquist E.A."/>
            <person name="Yee Ngan C."/>
            <person name="Ohm R.A."/>
            <person name="Salamov A.A."/>
            <person name="Grigoriev I.V."/>
            <person name="Spatafora J.W."/>
            <person name="Berbee M.L."/>
        </authorList>
    </citation>
    <scope>NUCLEOTIDE SEQUENCE [LARGE SCALE GENOMIC DNA]</scope>
    <source>
        <strain evidence="9 10">JEL478</strain>
    </source>
</reference>
<evidence type="ECO:0000313" key="10">
    <source>
        <dbReference type="Proteomes" id="UP000070544"/>
    </source>
</evidence>
<dbReference type="InterPro" id="IPR000061">
    <property type="entry name" value="Surp"/>
</dbReference>
<feature type="compositionally biased region" description="Acidic residues" evidence="7">
    <location>
        <begin position="302"/>
        <end position="315"/>
    </location>
</feature>
<dbReference type="SUPFAM" id="SSF109905">
    <property type="entry name" value="Surp module (SWAP domain)"/>
    <property type="match status" value="2"/>
</dbReference>
<feature type="compositionally biased region" description="Basic and acidic residues" evidence="7">
    <location>
        <begin position="88"/>
        <end position="104"/>
    </location>
</feature>
<dbReference type="GO" id="GO:0071004">
    <property type="term" value="C:U2-type prespliceosome"/>
    <property type="evidence" value="ECO:0007669"/>
    <property type="project" value="TreeGrafter"/>
</dbReference>
<dbReference type="OMA" id="MEWERVA"/>
<dbReference type="Proteomes" id="UP000070544">
    <property type="component" value="Unassembled WGS sequence"/>
</dbReference>
<dbReference type="STRING" id="1344416.A0A139AWL7"/>
<dbReference type="InterPro" id="IPR045146">
    <property type="entry name" value="SF3A1"/>
</dbReference>
<dbReference type="Pfam" id="PF01805">
    <property type="entry name" value="Surp"/>
    <property type="match status" value="2"/>
</dbReference>
<feature type="region of interest" description="Disordered" evidence="7">
    <location>
        <begin position="88"/>
        <end position="116"/>
    </location>
</feature>
<dbReference type="EMBL" id="KQ965733">
    <property type="protein sequence ID" value="KXS21126.1"/>
    <property type="molecule type" value="Genomic_DNA"/>
</dbReference>
<dbReference type="AlphaFoldDB" id="A0A139AWL7"/>
<keyword evidence="2" id="KW-0507">mRNA processing</keyword>
<dbReference type="FunFam" id="1.10.10.790:FF:000001">
    <property type="entry name" value="Splicing factor 3a, subunit 1"/>
    <property type="match status" value="1"/>
</dbReference>
<dbReference type="GO" id="GO:0003723">
    <property type="term" value="F:RNA binding"/>
    <property type="evidence" value="ECO:0007669"/>
    <property type="project" value="InterPro"/>
</dbReference>
<dbReference type="Gene3D" id="1.10.10.790">
    <property type="entry name" value="Surp module"/>
    <property type="match status" value="2"/>
</dbReference>
<evidence type="ECO:0000256" key="2">
    <source>
        <dbReference type="ARBA" id="ARBA00022664"/>
    </source>
</evidence>
<keyword evidence="6" id="KW-0539">Nucleus</keyword>
<dbReference type="PROSITE" id="PS50128">
    <property type="entry name" value="SURP"/>
    <property type="match status" value="2"/>
</dbReference>
<dbReference type="FunFam" id="1.10.10.790:FF:000002">
    <property type="entry name" value="Splicing factor 3A subunit 1"/>
    <property type="match status" value="1"/>
</dbReference>
<dbReference type="PANTHER" id="PTHR15316:SF1">
    <property type="entry name" value="SPLICING FACTOR 3A SUBUNIT 1"/>
    <property type="match status" value="1"/>
</dbReference>
<dbReference type="GO" id="GO:0000381">
    <property type="term" value="P:regulation of alternative mRNA splicing, via spliceosome"/>
    <property type="evidence" value="ECO:0007669"/>
    <property type="project" value="TreeGrafter"/>
</dbReference>
<accession>A0A139AWL7</accession>
<dbReference type="OrthoDB" id="447637at2759"/>
<keyword evidence="10" id="KW-1185">Reference proteome</keyword>
<dbReference type="PANTHER" id="PTHR15316">
    <property type="entry name" value="SPLICEOSOME ASSOCIATED PROTEIN 114/SWAP SPLICING FACTOR-RELATED"/>
    <property type="match status" value="1"/>
</dbReference>
<feature type="region of interest" description="Disordered" evidence="7">
    <location>
        <begin position="292"/>
        <end position="421"/>
    </location>
</feature>
<dbReference type="GO" id="GO:0071013">
    <property type="term" value="C:catalytic step 2 spliceosome"/>
    <property type="evidence" value="ECO:0007669"/>
    <property type="project" value="TreeGrafter"/>
</dbReference>
<dbReference type="InterPro" id="IPR035967">
    <property type="entry name" value="SWAP/Surp_sf"/>
</dbReference>
<dbReference type="Pfam" id="PF12230">
    <property type="entry name" value="PRP21_like_P"/>
    <property type="match status" value="1"/>
</dbReference>
<name>A0A139AWL7_GONPJ</name>
<feature type="region of interest" description="Disordered" evidence="7">
    <location>
        <begin position="1"/>
        <end position="25"/>
    </location>
</feature>